<feature type="domain" description="Cullin N-terminal" evidence="2">
    <location>
        <begin position="572"/>
        <end position="753"/>
    </location>
</feature>
<comment type="caution">
    <text evidence="3">The sequence shown here is derived from an EMBL/GenBank/DDBJ whole genome shotgun (WGS) entry which is preliminary data.</text>
</comment>
<proteinExistence type="inferred from homology"/>
<dbReference type="Gene3D" id="1.20.1310.10">
    <property type="entry name" value="Cullin Repeats"/>
    <property type="match status" value="4"/>
</dbReference>
<name>A0ABQ8A777_BRANA</name>
<dbReference type="Proteomes" id="UP000824890">
    <property type="component" value="Unassembled WGS sequence"/>
</dbReference>
<protein>
    <recommendedName>
        <fullName evidence="2">Cullin N-terminal domain-containing protein</fullName>
    </recommendedName>
</protein>
<evidence type="ECO:0000313" key="4">
    <source>
        <dbReference type="Proteomes" id="UP000824890"/>
    </source>
</evidence>
<evidence type="ECO:0000313" key="3">
    <source>
        <dbReference type="EMBL" id="KAH0888380.1"/>
    </source>
</evidence>
<organism evidence="3 4">
    <name type="scientific">Brassica napus</name>
    <name type="common">Rape</name>
    <dbReference type="NCBI Taxonomy" id="3708"/>
    <lineage>
        <taxon>Eukaryota</taxon>
        <taxon>Viridiplantae</taxon>
        <taxon>Streptophyta</taxon>
        <taxon>Embryophyta</taxon>
        <taxon>Tracheophyta</taxon>
        <taxon>Spermatophyta</taxon>
        <taxon>Magnoliopsida</taxon>
        <taxon>eudicotyledons</taxon>
        <taxon>Gunneridae</taxon>
        <taxon>Pentapetalae</taxon>
        <taxon>rosids</taxon>
        <taxon>malvids</taxon>
        <taxon>Brassicales</taxon>
        <taxon>Brassicaceae</taxon>
        <taxon>Brassiceae</taxon>
        <taxon>Brassica</taxon>
    </lineage>
</organism>
<reference evidence="3 4" key="1">
    <citation type="submission" date="2021-05" db="EMBL/GenBank/DDBJ databases">
        <title>Genome Assembly of Synthetic Allotetraploid Brassica napus Reveals Homoeologous Exchanges between Subgenomes.</title>
        <authorList>
            <person name="Davis J.T."/>
        </authorList>
    </citation>
    <scope>NUCLEOTIDE SEQUENCE [LARGE SCALE GENOMIC DNA]</scope>
    <source>
        <strain evidence="4">cv. Da-Ae</strain>
        <tissue evidence="3">Seedling</tissue>
    </source>
</reference>
<dbReference type="PANTHER" id="PTHR11932">
    <property type="entry name" value="CULLIN"/>
    <property type="match status" value="1"/>
</dbReference>
<evidence type="ECO:0000256" key="1">
    <source>
        <dbReference type="ARBA" id="ARBA00006019"/>
    </source>
</evidence>
<dbReference type="EMBL" id="JAGKQM010000013">
    <property type="protein sequence ID" value="KAH0888380.1"/>
    <property type="molecule type" value="Genomic_DNA"/>
</dbReference>
<dbReference type="SUPFAM" id="SSF74788">
    <property type="entry name" value="Cullin repeat-like"/>
    <property type="match status" value="3"/>
</dbReference>
<dbReference type="InterPro" id="IPR001373">
    <property type="entry name" value="Cullin_N"/>
</dbReference>
<feature type="non-terminal residue" evidence="3">
    <location>
        <position position="776"/>
    </location>
</feature>
<dbReference type="InterPro" id="IPR045093">
    <property type="entry name" value="Cullin"/>
</dbReference>
<dbReference type="InterPro" id="IPR016159">
    <property type="entry name" value="Cullin_repeat-like_dom_sf"/>
</dbReference>
<keyword evidence="4" id="KW-1185">Reference proteome</keyword>
<comment type="similarity">
    <text evidence="1">Belongs to the cullin family.</text>
</comment>
<sequence length="776" mass="88177">MFDDDDPPNISPTPLVFNLNLCRTKPDPKVLLDKAWKLLEPALKSILHEEDTDHFSFAEINNAVGKTWWNKSGEALSNLILEVGEEKKKCKSLLPLFSRLQDELLQVLSTGNSWGFMLGFEKLMDERPWEALRMMYDLFCQADLVCHINNALSSYICQTGEKILKEEGSSLTEFKAHVDKICFTYFSEDPLLEKTAQKCFEGLGMSVVLPMLDDPFPEEMLELGSSGPLPTRMWGIYISTTLESLAVHCNDDDDDDPSLLLLPLEKFCLEYGEKFKLICSIGGVQGRIKFLERKVLGKSVNLSLLKNLMLMLNGSVSRELRFLEKPFLDSTAEFYAAEAKQVLEQSSDLPHYLKHIDQRVGEEKKKCKSLLPLFSRLQDELLQVLSTGNSWGFMLVPFLKRHDRLSPSIGEIAVCYLFFLPTLPIPPIGNQETANETLNQRGRFMLNQRWEETDTDHDAEYPIDVVNLESAMVNPPPNISPAVRVFKLNLVINKPDPKVYLDEAWKGMWGIYISTTLESLAVHCNDDDDDDPSLLLLPLEKFCLEYGEKFKLICSIGGVQGRIKFLERKVLGKSVNLSLLKNLMLMLNGSVSRELRFLEKPFLDSTAEFYAAEAKQVLEQSSDLPHYLKHIDQRVGEEKKKCKSLLPLFSRLQDELLQVLSTGNSWGFMLGFEKLMDERPWEALRMMYDLFCQADLVCHINNALSSYICQTGEKILKEEGSSLTEFKAHVDKICFTYFSEDPLLEKTAQKCFEGLGMSVVPTEEMLELGSSGPFPT</sequence>
<accession>A0ABQ8A777</accession>
<feature type="domain" description="Cullin N-terminal" evidence="2">
    <location>
        <begin position="297"/>
        <end position="372"/>
    </location>
</feature>
<gene>
    <name evidence="3" type="ORF">HID58_050809</name>
</gene>
<evidence type="ECO:0000259" key="2">
    <source>
        <dbReference type="Pfam" id="PF00888"/>
    </source>
</evidence>
<dbReference type="Pfam" id="PF00888">
    <property type="entry name" value="Cullin"/>
    <property type="match status" value="2"/>
</dbReference>